<evidence type="ECO:0000256" key="1">
    <source>
        <dbReference type="ARBA" id="ARBA00001933"/>
    </source>
</evidence>
<dbReference type="Pfam" id="PF00266">
    <property type="entry name" value="Aminotran_5"/>
    <property type="match status" value="1"/>
</dbReference>
<gene>
    <name evidence="4" type="ORF">S01H1_68778</name>
</gene>
<protein>
    <recommendedName>
        <fullName evidence="3">Aminotransferase class V domain-containing protein</fullName>
    </recommendedName>
</protein>
<dbReference type="PANTHER" id="PTHR32328">
    <property type="entry name" value="L-SERYL-TRNA(SEC) SELENIUM TRANSFERASE"/>
    <property type="match status" value="1"/>
</dbReference>
<dbReference type="InterPro" id="IPR015424">
    <property type="entry name" value="PyrdxlP-dep_Trfase"/>
</dbReference>
<feature type="domain" description="Aminotransferase class V" evidence="3">
    <location>
        <begin position="108"/>
        <end position="228"/>
    </location>
</feature>
<sequence>SRIKIPTFKSIGVKPFINCWGTMTVLSGSLQLPEIKMAAEEASKHYVAMEELAEGVGSRMAELTGAEWGCVTSGAAGAIFASTMACVVGMDRRKNAQLPDTTGMKNEAIIAQHHNTGYHVSTCKMMGVKLIVVDTKEEMEAAVNDNTAVIYITGEYYDRGGISFEDIIAIGEKYGIPTMVDAAAERPDVPNVYLEGGADLVCYSGGKCLRGPQCTGILLGRKDLVQAAVRNISPHGGFGRPMKVGKEE</sequence>
<organism evidence="4">
    <name type="scientific">marine sediment metagenome</name>
    <dbReference type="NCBI Taxonomy" id="412755"/>
    <lineage>
        <taxon>unclassified sequences</taxon>
        <taxon>metagenomes</taxon>
        <taxon>ecological metagenomes</taxon>
    </lineage>
</organism>
<keyword evidence="2" id="KW-0663">Pyridoxal phosphate</keyword>
<proteinExistence type="predicted"/>
<evidence type="ECO:0000259" key="3">
    <source>
        <dbReference type="Pfam" id="PF00266"/>
    </source>
</evidence>
<comment type="caution">
    <text evidence="4">The sequence shown here is derived from an EMBL/GenBank/DDBJ whole genome shotgun (WGS) entry which is preliminary data.</text>
</comment>
<evidence type="ECO:0000256" key="2">
    <source>
        <dbReference type="ARBA" id="ARBA00022898"/>
    </source>
</evidence>
<dbReference type="EMBL" id="BARS01045621">
    <property type="protein sequence ID" value="GAG34784.1"/>
    <property type="molecule type" value="Genomic_DNA"/>
</dbReference>
<dbReference type="GO" id="GO:0004125">
    <property type="term" value="F:L-seryl-tRNA(Sec) selenium transferase activity"/>
    <property type="evidence" value="ECO:0007669"/>
    <property type="project" value="TreeGrafter"/>
</dbReference>
<reference evidence="4" key="1">
    <citation type="journal article" date="2014" name="Front. Microbiol.">
        <title>High frequency of phylogenetically diverse reductive dehalogenase-homologous genes in deep subseafloor sedimentary metagenomes.</title>
        <authorList>
            <person name="Kawai M."/>
            <person name="Futagami T."/>
            <person name="Toyoda A."/>
            <person name="Takaki Y."/>
            <person name="Nishi S."/>
            <person name="Hori S."/>
            <person name="Arai W."/>
            <person name="Tsubouchi T."/>
            <person name="Morono Y."/>
            <person name="Uchiyama I."/>
            <person name="Ito T."/>
            <person name="Fujiyama A."/>
            <person name="Inagaki F."/>
            <person name="Takami H."/>
        </authorList>
    </citation>
    <scope>NUCLEOTIDE SEQUENCE</scope>
    <source>
        <strain evidence="4">Expedition CK06-06</strain>
    </source>
</reference>
<comment type="cofactor">
    <cofactor evidence="1">
        <name>pyridoxal 5'-phosphate</name>
        <dbReference type="ChEBI" id="CHEBI:597326"/>
    </cofactor>
</comment>
<feature type="non-terminal residue" evidence="4">
    <location>
        <position position="1"/>
    </location>
</feature>
<dbReference type="PANTHER" id="PTHR32328:SF0">
    <property type="entry name" value="L-SERYL-TRNA(SEC) SELENIUM TRANSFERASE"/>
    <property type="match status" value="1"/>
</dbReference>
<name>X0WUV5_9ZZZZ</name>
<dbReference type="AlphaFoldDB" id="X0WUV5"/>
<accession>X0WUV5</accession>
<dbReference type="SUPFAM" id="SSF53383">
    <property type="entry name" value="PLP-dependent transferases"/>
    <property type="match status" value="1"/>
</dbReference>
<feature type="non-terminal residue" evidence="4">
    <location>
        <position position="248"/>
    </location>
</feature>
<dbReference type="Gene3D" id="3.40.640.10">
    <property type="entry name" value="Type I PLP-dependent aspartate aminotransferase-like (Major domain)"/>
    <property type="match status" value="1"/>
</dbReference>
<dbReference type="InterPro" id="IPR000192">
    <property type="entry name" value="Aminotrans_V_dom"/>
</dbReference>
<evidence type="ECO:0000313" key="4">
    <source>
        <dbReference type="EMBL" id="GAG34784.1"/>
    </source>
</evidence>
<dbReference type="InterPro" id="IPR015421">
    <property type="entry name" value="PyrdxlP-dep_Trfase_major"/>
</dbReference>